<protein>
    <submittedName>
        <fullName evidence="4">TldE protein, part of TldE/TldD proteolytic complex</fullName>
    </submittedName>
</protein>
<organism evidence="4">
    <name type="scientific">hydrothermal vent metagenome</name>
    <dbReference type="NCBI Taxonomy" id="652676"/>
    <lineage>
        <taxon>unclassified sequences</taxon>
        <taxon>metagenomes</taxon>
        <taxon>ecological metagenomes</taxon>
    </lineage>
</organism>
<evidence type="ECO:0000259" key="3">
    <source>
        <dbReference type="Pfam" id="PF19290"/>
    </source>
</evidence>
<evidence type="ECO:0000313" key="4">
    <source>
        <dbReference type="EMBL" id="SFV86571.1"/>
    </source>
</evidence>
<feature type="domain" description="Metalloprotease TldD/E C-terminal" evidence="2">
    <location>
        <begin position="227"/>
        <end position="436"/>
    </location>
</feature>
<dbReference type="InterPro" id="IPR047657">
    <property type="entry name" value="PmbA"/>
</dbReference>
<dbReference type="SUPFAM" id="SSF111283">
    <property type="entry name" value="Putative modulator of DNA gyrase, PmbA/TldD"/>
    <property type="match status" value="1"/>
</dbReference>
<proteinExistence type="predicted"/>
<dbReference type="Pfam" id="PF01523">
    <property type="entry name" value="PmbA_TldD_1st"/>
    <property type="match status" value="1"/>
</dbReference>
<dbReference type="InterPro" id="IPR045569">
    <property type="entry name" value="Metalloprtase-TldD/E_C"/>
</dbReference>
<dbReference type="GO" id="GO:0005829">
    <property type="term" value="C:cytosol"/>
    <property type="evidence" value="ECO:0007669"/>
    <property type="project" value="TreeGrafter"/>
</dbReference>
<gene>
    <name evidence="4" type="ORF">MNB_SUP05-9-799</name>
</gene>
<dbReference type="InterPro" id="IPR002510">
    <property type="entry name" value="Metalloprtase-TldD/E_N"/>
</dbReference>
<dbReference type="PANTHER" id="PTHR43421">
    <property type="entry name" value="METALLOPROTEASE PMBA"/>
    <property type="match status" value="1"/>
</dbReference>
<dbReference type="InterPro" id="IPR035068">
    <property type="entry name" value="TldD/PmbA_N"/>
</dbReference>
<dbReference type="Pfam" id="PF19290">
    <property type="entry name" value="PmbA_TldD_2nd"/>
    <property type="match status" value="1"/>
</dbReference>
<feature type="domain" description="Metalloprotease TldD/E central" evidence="3">
    <location>
        <begin position="114"/>
        <end position="219"/>
    </location>
</feature>
<feature type="domain" description="Metalloprotease TldD/E N-terminal" evidence="1">
    <location>
        <begin position="23"/>
        <end position="87"/>
    </location>
</feature>
<evidence type="ECO:0000259" key="2">
    <source>
        <dbReference type="Pfam" id="PF19289"/>
    </source>
</evidence>
<dbReference type="GO" id="GO:0006508">
    <property type="term" value="P:proteolysis"/>
    <property type="evidence" value="ECO:0007669"/>
    <property type="project" value="InterPro"/>
</dbReference>
<reference evidence="4" key="1">
    <citation type="submission" date="2016-10" db="EMBL/GenBank/DDBJ databases">
        <authorList>
            <person name="de Groot N.N."/>
        </authorList>
    </citation>
    <scope>NUCLEOTIDE SEQUENCE</scope>
</reference>
<evidence type="ECO:0000259" key="1">
    <source>
        <dbReference type="Pfam" id="PF01523"/>
    </source>
</evidence>
<accession>A0A1W1DYB3</accession>
<dbReference type="EMBL" id="FPHX01000292">
    <property type="protein sequence ID" value="SFV86571.1"/>
    <property type="molecule type" value="Genomic_DNA"/>
</dbReference>
<dbReference type="InterPro" id="IPR045570">
    <property type="entry name" value="Metalloprtase-TldD/E_cen_dom"/>
</dbReference>
<dbReference type="Gene3D" id="3.30.2290.10">
    <property type="entry name" value="PmbA/TldD superfamily"/>
    <property type="match status" value="1"/>
</dbReference>
<dbReference type="GO" id="GO:0008237">
    <property type="term" value="F:metallopeptidase activity"/>
    <property type="evidence" value="ECO:0007669"/>
    <property type="project" value="InterPro"/>
</dbReference>
<dbReference type="PANTHER" id="PTHR43421:SF1">
    <property type="entry name" value="METALLOPROTEASE PMBA"/>
    <property type="match status" value="1"/>
</dbReference>
<dbReference type="AlphaFoldDB" id="A0A1W1DYB3"/>
<dbReference type="NCBIfam" id="NF008268">
    <property type="entry name" value="PRK11040.1"/>
    <property type="match status" value="1"/>
</dbReference>
<dbReference type="Pfam" id="PF19289">
    <property type="entry name" value="PmbA_TldD_3rd"/>
    <property type="match status" value="1"/>
</dbReference>
<dbReference type="InterPro" id="IPR036059">
    <property type="entry name" value="TldD/PmbA_sf"/>
</dbReference>
<sequence length="438" mass="47289">MPSLEQTAQLTIDLLKKYKVSDYEISLGSSSGVSTAVRLGEVETLQYHLDKSFEINVYMGQKKGHASSVDLSKDSLNKTIESACLIAKYTQEDPFNGLAPKDLMAFDAPDLDLYHPWDLDAQHSIDLAKACEEIALEQNEIDNSEGAEVSSFQGEGLYANSNGLIATQSSTRHSLNCSLIAKRDDDMQTAYEYTTALDANDMESPQQVGKKAALLAQQKLGARSLPSQKCPVIFTSRLSGGLFAQLLGALGGSRQYKKSTFLLNSIDQIVIPESLSLFEQPFAKKTLGAKAFDRDGVLKREQYFVENGRVKSYVMGQYSANQLGLKTTANAGGTNNVSVTANFDGGLEAMIKAMGKGLVVTELMGQGVNATTGDYSRGALGFWVENGEIQYPVSGLTIAGNLKDMLLGIEHVGTDIDQRSNLKVGSVLVNQMTIAGES</sequence>
<name>A0A1W1DYB3_9ZZZZ</name>